<dbReference type="GO" id="GO:0007165">
    <property type="term" value="P:signal transduction"/>
    <property type="evidence" value="ECO:0007669"/>
    <property type="project" value="TreeGrafter"/>
</dbReference>
<dbReference type="CDD" id="cd07561">
    <property type="entry name" value="Peptidase_S41_CPP_like"/>
    <property type="match status" value="1"/>
</dbReference>
<proteinExistence type="predicted"/>
<dbReference type="InterPro" id="IPR036034">
    <property type="entry name" value="PDZ_sf"/>
</dbReference>
<dbReference type="GO" id="GO:0008236">
    <property type="term" value="F:serine-type peptidase activity"/>
    <property type="evidence" value="ECO:0007669"/>
    <property type="project" value="InterPro"/>
</dbReference>
<dbReference type="Gene3D" id="3.90.226.10">
    <property type="entry name" value="2-enoyl-CoA Hydratase, Chain A, domain 1"/>
    <property type="match status" value="1"/>
</dbReference>
<dbReference type="PROSITE" id="PS51257">
    <property type="entry name" value="PROKAR_LIPOPROTEIN"/>
    <property type="match status" value="1"/>
</dbReference>
<keyword evidence="1" id="KW-0732">Signal</keyword>
<dbReference type="InterPro" id="IPR029045">
    <property type="entry name" value="ClpP/crotonase-like_dom_sf"/>
</dbReference>
<dbReference type="GO" id="GO:0004175">
    <property type="term" value="F:endopeptidase activity"/>
    <property type="evidence" value="ECO:0007669"/>
    <property type="project" value="TreeGrafter"/>
</dbReference>
<dbReference type="Proteomes" id="UP000031408">
    <property type="component" value="Unassembled WGS sequence"/>
</dbReference>
<dbReference type="GO" id="GO:0006508">
    <property type="term" value="P:proteolysis"/>
    <property type="evidence" value="ECO:0007669"/>
    <property type="project" value="InterPro"/>
</dbReference>
<evidence type="ECO:0000313" key="4">
    <source>
        <dbReference type="Proteomes" id="UP000031408"/>
    </source>
</evidence>
<sequence length="453" mass="50299">MKRISLLSLLLVLVFAACKKDKGGDDPTPDPDPPAVSEADKVKDTTLLYAKEIYLWYKNIPASFNARQYADPNEIMEAIRPYSIQTGFTEPVDRWSFAMSQAEWNDVSGGIAGDIGLGIFFMSNNDLRVSYVEPESAAGKAGVKRTWRITSINNSTNINTSNASINFIVDAIYGGKNASIRFQKPDGTSVDMSLTPSTYQEQPLLLDTVYSAGGKNVGYFVLNSFLGDTSQMKASFSNLFQRLAAKNVTDLVVDLRYNGGGYVDLQEEMANYIIPAASNNKIMYKQQFNDLMPTNWNSTVTFAKKGTVSPQKVVFIVTHNTASASEALINCLKPHMDVSVVGPSNSHGKAVGYFPIEVGDWYILPVSFRLLNSANEGNYFNGFTPDKVVVDGLDKPWGDLNEDCLASAYKYLTTGAFRAIQREERSDPEMIRSYRTMELPKHKLLIEDRKHLH</sequence>
<dbReference type="SUPFAM" id="SSF52096">
    <property type="entry name" value="ClpP/crotonase"/>
    <property type="match status" value="1"/>
</dbReference>
<name>A0A0C1L1J5_9BACT</name>
<dbReference type="InterPro" id="IPR041613">
    <property type="entry name" value="Pept_S41_N"/>
</dbReference>
<evidence type="ECO:0000256" key="1">
    <source>
        <dbReference type="SAM" id="SignalP"/>
    </source>
</evidence>
<organism evidence="3 4">
    <name type="scientific">Flavihumibacter solisilvae</name>
    <dbReference type="NCBI Taxonomy" id="1349421"/>
    <lineage>
        <taxon>Bacteria</taxon>
        <taxon>Pseudomonadati</taxon>
        <taxon>Bacteroidota</taxon>
        <taxon>Chitinophagia</taxon>
        <taxon>Chitinophagales</taxon>
        <taxon>Chitinophagaceae</taxon>
        <taxon>Flavihumibacter</taxon>
    </lineage>
</organism>
<dbReference type="SMART" id="SM00245">
    <property type="entry name" value="TSPc"/>
    <property type="match status" value="1"/>
</dbReference>
<dbReference type="SUPFAM" id="SSF50156">
    <property type="entry name" value="PDZ domain-like"/>
    <property type="match status" value="1"/>
</dbReference>
<dbReference type="Gene3D" id="2.30.42.10">
    <property type="match status" value="1"/>
</dbReference>
<evidence type="ECO:0000259" key="2">
    <source>
        <dbReference type="SMART" id="SM00245"/>
    </source>
</evidence>
<dbReference type="AlphaFoldDB" id="A0A0C1L1J5"/>
<accession>A0A0C1L1J5</accession>
<dbReference type="Pfam" id="PF03572">
    <property type="entry name" value="Peptidase_S41"/>
    <property type="match status" value="1"/>
</dbReference>
<dbReference type="RefSeq" id="WP_039141188.1">
    <property type="nucleotide sequence ID" value="NZ_JSVC01000016.1"/>
</dbReference>
<dbReference type="STRING" id="1349421.OI18_15000"/>
<feature type="domain" description="Tail specific protease" evidence="2">
    <location>
        <begin position="187"/>
        <end position="390"/>
    </location>
</feature>
<dbReference type="OrthoDB" id="7168509at2"/>
<feature type="signal peptide" evidence="1">
    <location>
        <begin position="1"/>
        <end position="19"/>
    </location>
</feature>
<dbReference type="Gene3D" id="3.30.750.170">
    <property type="match status" value="1"/>
</dbReference>
<dbReference type="EMBL" id="JSVC01000016">
    <property type="protein sequence ID" value="KIC93892.1"/>
    <property type="molecule type" value="Genomic_DNA"/>
</dbReference>
<evidence type="ECO:0000313" key="3">
    <source>
        <dbReference type="EMBL" id="KIC93892.1"/>
    </source>
</evidence>
<feature type="chain" id="PRO_5002152902" description="Tail specific protease domain-containing protein" evidence="1">
    <location>
        <begin position="20"/>
        <end position="453"/>
    </location>
</feature>
<dbReference type="PANTHER" id="PTHR32060">
    <property type="entry name" value="TAIL-SPECIFIC PROTEASE"/>
    <property type="match status" value="1"/>
</dbReference>
<protein>
    <recommendedName>
        <fullName evidence="2">Tail specific protease domain-containing protein</fullName>
    </recommendedName>
</protein>
<gene>
    <name evidence="3" type="ORF">OI18_15000</name>
</gene>
<keyword evidence="4" id="KW-1185">Reference proteome</keyword>
<dbReference type="GO" id="GO:0030288">
    <property type="term" value="C:outer membrane-bounded periplasmic space"/>
    <property type="evidence" value="ECO:0007669"/>
    <property type="project" value="TreeGrafter"/>
</dbReference>
<dbReference type="MEROPS" id="S41.012"/>
<dbReference type="Pfam" id="PF18294">
    <property type="entry name" value="Pept_S41_N"/>
    <property type="match status" value="1"/>
</dbReference>
<dbReference type="InterPro" id="IPR005151">
    <property type="entry name" value="Tail-specific_protease"/>
</dbReference>
<reference evidence="3 4" key="1">
    <citation type="submission" date="2014-11" db="EMBL/GenBank/DDBJ databases">
        <title>Genome sequence of Flavihumibacter solisilvae 3-3.</title>
        <authorList>
            <person name="Zhou G."/>
            <person name="Li M."/>
            <person name="Wang G."/>
        </authorList>
    </citation>
    <scope>NUCLEOTIDE SEQUENCE [LARGE SCALE GENOMIC DNA]</scope>
    <source>
        <strain evidence="3 4">3-3</strain>
    </source>
</reference>
<dbReference type="PANTHER" id="PTHR32060:SF30">
    <property type="entry name" value="CARBOXY-TERMINAL PROCESSING PROTEASE CTPA"/>
    <property type="match status" value="1"/>
</dbReference>
<comment type="caution">
    <text evidence="3">The sequence shown here is derived from an EMBL/GenBank/DDBJ whole genome shotgun (WGS) entry which is preliminary data.</text>
</comment>